<organism evidence="1">
    <name type="scientific">Aurantimonas coralicida</name>
    <dbReference type="NCBI Taxonomy" id="182270"/>
    <lineage>
        <taxon>Bacteria</taxon>
        <taxon>Pseudomonadati</taxon>
        <taxon>Pseudomonadota</taxon>
        <taxon>Alphaproteobacteria</taxon>
        <taxon>Hyphomicrobiales</taxon>
        <taxon>Aurantimonadaceae</taxon>
        <taxon>Aurantimonas</taxon>
    </lineage>
</organism>
<evidence type="ECO:0000313" key="1">
    <source>
        <dbReference type="EMBL" id="BAT26671.1"/>
    </source>
</evidence>
<sequence length="178" mass="19206">MQNFVIILAVTSLVALAVPSAFEHYRAGMLSGQVETVERAPEVIDAAMERPASLSGRVARLAADASGHFRTDTRMNGRSVPVLVDTGATYVSINDTTARRLGVAPQLDEYRYTVQTANGETTAALVTVARMQLGPIELRDVDTLVTRDGTLPVALLGMSFLGRLSKFEIADEQLTLKQ</sequence>
<name>A0A0P0YYR3_9HYPH</name>
<dbReference type="NCBIfam" id="TIGR02281">
    <property type="entry name" value="clan_AA_DTGA"/>
    <property type="match status" value="1"/>
</dbReference>
<dbReference type="GO" id="GO:0004190">
    <property type="term" value="F:aspartic-type endopeptidase activity"/>
    <property type="evidence" value="ECO:0007669"/>
    <property type="project" value="InterPro"/>
</dbReference>
<accession>A0A0P0YYR3</accession>
<dbReference type="InterPro" id="IPR011969">
    <property type="entry name" value="Clan_AA_Asp_peptidase_C"/>
</dbReference>
<evidence type="ECO:0008006" key="2">
    <source>
        <dbReference type="Google" id="ProtNLM"/>
    </source>
</evidence>
<dbReference type="InterPro" id="IPR021109">
    <property type="entry name" value="Peptidase_aspartic_dom_sf"/>
</dbReference>
<dbReference type="PROSITE" id="PS00141">
    <property type="entry name" value="ASP_PROTEASE"/>
    <property type="match status" value="1"/>
</dbReference>
<dbReference type="CDD" id="cd05483">
    <property type="entry name" value="retropepsin_like_bacteria"/>
    <property type="match status" value="1"/>
</dbReference>
<dbReference type="RefSeq" id="WP_024351592.1">
    <property type="nucleotide sequence ID" value="NZ_BBWN01000030.1"/>
</dbReference>
<dbReference type="InterPro" id="IPR001969">
    <property type="entry name" value="Aspartic_peptidase_AS"/>
</dbReference>
<reference evidence="1" key="1">
    <citation type="journal article" date="2015" name="Proc. Natl. Acad. Sci. U.S.A.">
        <title>Bacterial clade with the ribosomal RNA operon on a small plasmid rather than the chromosome.</title>
        <authorList>
            <person name="Anda M."/>
            <person name="Ohtsubo Y."/>
            <person name="Okubo T."/>
            <person name="Sugawara M."/>
            <person name="Nagata Y."/>
            <person name="Tsuda M."/>
            <person name="Minamisawa K."/>
            <person name="Mitsui H."/>
        </authorList>
    </citation>
    <scope>NUCLEOTIDE SEQUENCE</scope>
    <source>
        <strain evidence="1">DSM 14790</strain>
    </source>
</reference>
<proteinExistence type="predicted"/>
<dbReference type="Pfam" id="PF13975">
    <property type="entry name" value="gag-asp_proteas"/>
    <property type="match status" value="1"/>
</dbReference>
<dbReference type="EMBL" id="LC066373">
    <property type="protein sequence ID" value="BAT26671.1"/>
    <property type="molecule type" value="Genomic_DNA"/>
</dbReference>
<dbReference type="GO" id="GO:0006508">
    <property type="term" value="P:proteolysis"/>
    <property type="evidence" value="ECO:0007669"/>
    <property type="project" value="InterPro"/>
</dbReference>
<dbReference type="InterPro" id="IPR034122">
    <property type="entry name" value="Retropepsin-like_bacterial"/>
</dbReference>
<protein>
    <recommendedName>
        <fullName evidence="2">TIGR02281 family clan AA aspartic protease</fullName>
    </recommendedName>
</protein>
<dbReference type="SUPFAM" id="SSF50630">
    <property type="entry name" value="Acid proteases"/>
    <property type="match status" value="1"/>
</dbReference>
<dbReference type="Gene3D" id="2.40.70.10">
    <property type="entry name" value="Acid Proteases"/>
    <property type="match status" value="1"/>
</dbReference>
<dbReference type="AlphaFoldDB" id="A0A0P0YYR3"/>